<organism evidence="2 3">
    <name type="scientific">Coccomyxa subellipsoidea</name>
    <dbReference type="NCBI Taxonomy" id="248742"/>
    <lineage>
        <taxon>Eukaryota</taxon>
        <taxon>Viridiplantae</taxon>
        <taxon>Chlorophyta</taxon>
        <taxon>core chlorophytes</taxon>
        <taxon>Trebouxiophyceae</taxon>
        <taxon>Trebouxiophyceae incertae sedis</taxon>
        <taxon>Coccomyxaceae</taxon>
        <taxon>Coccomyxa</taxon>
    </lineage>
</organism>
<sequence>MSDVPGTAGYTGGGATVINDNIDRHSPGNVIEEHLSHDQHKSACCEGIHAAHGGAGGPSEHEVAPSMGGGAHTTAPTRSERGPIDLDNTQPKSKAMTGAQGAGSQGPQGSVLGAGADTPVNVTPVAGQTPPTNPGAQDKAQVKTATAVAGVQEDLKGLRDRLTASQASAEGEAKPGMGEQIKGFGVKVIDHAQAALEGAKQKVTKQTTQPASTAPES</sequence>
<protein>
    <submittedName>
        <fullName evidence="2">Uncharacterized protein</fullName>
    </submittedName>
</protein>
<feature type="compositionally biased region" description="Polar residues" evidence="1">
    <location>
        <begin position="204"/>
        <end position="217"/>
    </location>
</feature>
<proteinExistence type="predicted"/>
<accession>A0ABR2Z0J8</accession>
<feature type="region of interest" description="Disordered" evidence="1">
    <location>
        <begin position="198"/>
        <end position="217"/>
    </location>
</feature>
<name>A0ABR2Z0J8_9CHLO</name>
<comment type="caution">
    <text evidence="2">The sequence shown here is derived from an EMBL/GenBank/DDBJ whole genome shotgun (WGS) entry which is preliminary data.</text>
</comment>
<evidence type="ECO:0000313" key="3">
    <source>
        <dbReference type="Proteomes" id="UP001491310"/>
    </source>
</evidence>
<dbReference type="Proteomes" id="UP001491310">
    <property type="component" value="Unassembled WGS sequence"/>
</dbReference>
<feature type="region of interest" description="Disordered" evidence="1">
    <location>
        <begin position="48"/>
        <end position="139"/>
    </location>
</feature>
<reference evidence="2 3" key="1">
    <citation type="journal article" date="2024" name="Nat. Commun.">
        <title>Phylogenomics reveals the evolutionary origins of lichenization in chlorophyte algae.</title>
        <authorList>
            <person name="Puginier C."/>
            <person name="Libourel C."/>
            <person name="Otte J."/>
            <person name="Skaloud P."/>
            <person name="Haon M."/>
            <person name="Grisel S."/>
            <person name="Petersen M."/>
            <person name="Berrin J.G."/>
            <person name="Delaux P.M."/>
            <person name="Dal Grande F."/>
            <person name="Keller J."/>
        </authorList>
    </citation>
    <scope>NUCLEOTIDE SEQUENCE [LARGE SCALE GENOMIC DNA]</scope>
    <source>
        <strain evidence="2 3">SAG 216-7</strain>
    </source>
</reference>
<keyword evidence="3" id="KW-1185">Reference proteome</keyword>
<feature type="region of interest" description="Disordered" evidence="1">
    <location>
        <begin position="1"/>
        <end position="28"/>
    </location>
</feature>
<dbReference type="EMBL" id="JALJOT010000002">
    <property type="protein sequence ID" value="KAK9917453.1"/>
    <property type="molecule type" value="Genomic_DNA"/>
</dbReference>
<gene>
    <name evidence="2" type="ORF">WJX75_004495</name>
</gene>
<evidence type="ECO:0000256" key="1">
    <source>
        <dbReference type="SAM" id="MobiDB-lite"/>
    </source>
</evidence>
<evidence type="ECO:0000313" key="2">
    <source>
        <dbReference type="EMBL" id="KAK9917453.1"/>
    </source>
</evidence>